<feature type="region of interest" description="Disordered" evidence="1">
    <location>
        <begin position="148"/>
        <end position="221"/>
    </location>
</feature>
<evidence type="ECO:0000313" key="3">
    <source>
        <dbReference type="EMBL" id="KAK2561412.1"/>
    </source>
</evidence>
<proteinExistence type="predicted"/>
<comment type="caution">
    <text evidence="3">The sequence shown here is derived from an EMBL/GenBank/DDBJ whole genome shotgun (WGS) entry which is preliminary data.</text>
</comment>
<evidence type="ECO:0000313" key="4">
    <source>
        <dbReference type="Proteomes" id="UP001249851"/>
    </source>
</evidence>
<dbReference type="EMBL" id="JARQWQ010000033">
    <property type="protein sequence ID" value="KAK2561412.1"/>
    <property type="molecule type" value="Genomic_DNA"/>
</dbReference>
<gene>
    <name evidence="3" type="ORF">P5673_015932</name>
</gene>
<feature type="chain" id="PRO_5042137832" evidence="2">
    <location>
        <begin position="20"/>
        <end position="338"/>
    </location>
</feature>
<feature type="compositionally biased region" description="Polar residues" evidence="1">
    <location>
        <begin position="44"/>
        <end position="54"/>
    </location>
</feature>
<name>A0AAD9QHK2_ACRCE</name>
<accession>A0AAD9QHK2</accession>
<reference evidence="3" key="1">
    <citation type="journal article" date="2023" name="G3 (Bethesda)">
        <title>Whole genome assembly and annotation of the endangered Caribbean coral Acropora cervicornis.</title>
        <authorList>
            <person name="Selwyn J.D."/>
            <person name="Vollmer S.V."/>
        </authorList>
    </citation>
    <scope>NUCLEOTIDE SEQUENCE</scope>
    <source>
        <strain evidence="3">K2</strain>
    </source>
</reference>
<feature type="compositionally biased region" description="Acidic residues" evidence="1">
    <location>
        <begin position="209"/>
        <end position="221"/>
    </location>
</feature>
<feature type="signal peptide" evidence="2">
    <location>
        <begin position="1"/>
        <end position="19"/>
    </location>
</feature>
<dbReference type="Proteomes" id="UP001249851">
    <property type="component" value="Unassembled WGS sequence"/>
</dbReference>
<feature type="compositionally biased region" description="Acidic residues" evidence="1">
    <location>
        <begin position="184"/>
        <end position="197"/>
    </location>
</feature>
<keyword evidence="4" id="KW-1185">Reference proteome</keyword>
<reference evidence="3" key="2">
    <citation type="journal article" date="2023" name="Science">
        <title>Genomic signatures of disease resistance in endangered staghorn corals.</title>
        <authorList>
            <person name="Vollmer S.V."/>
            <person name="Selwyn J.D."/>
            <person name="Despard B.A."/>
            <person name="Roesel C.L."/>
        </authorList>
    </citation>
    <scope>NUCLEOTIDE SEQUENCE</scope>
    <source>
        <strain evidence="3">K2</strain>
    </source>
</reference>
<sequence length="338" mass="38387">MKAFVLSVLFGFVLTVSLANPINEEDAAPDSLRDVADDLESYNPERQTAPSKRSLSIGYYDENDDDEEERKSQDDFPSDGDEESDEDSFDDETRVSDETRGENEVAMDEDEDDAEDDEDFAVTGPLKKVSDPFSIRFRRVARVGGRIIKPTRQQKKRQRALSSVKRISNLTSESEDEFPRYDDEDRNDEESDEDSFDVEMSNELKSDKEGEEDEDNDYDDELDEITGESYDLTTILLCARVDSAAFSSFIGLRNGLSLKVVGSLSNRLAALANTGMFPIDLVLTVRVYKLAHLQLFGPSLFHLLGDLDHDVPRQNLHPCLQNFYQVAKNRHYFTLNRT</sequence>
<evidence type="ECO:0000256" key="2">
    <source>
        <dbReference type="SAM" id="SignalP"/>
    </source>
</evidence>
<feature type="compositionally biased region" description="Acidic residues" evidence="1">
    <location>
        <begin position="76"/>
        <end position="90"/>
    </location>
</feature>
<feature type="compositionally biased region" description="Basic and acidic residues" evidence="1">
    <location>
        <begin position="91"/>
        <end position="103"/>
    </location>
</feature>
<evidence type="ECO:0000256" key="1">
    <source>
        <dbReference type="SAM" id="MobiDB-lite"/>
    </source>
</evidence>
<feature type="region of interest" description="Disordered" evidence="1">
    <location>
        <begin position="21"/>
        <end position="127"/>
    </location>
</feature>
<dbReference type="AlphaFoldDB" id="A0AAD9QHK2"/>
<organism evidence="3 4">
    <name type="scientific">Acropora cervicornis</name>
    <name type="common">Staghorn coral</name>
    <dbReference type="NCBI Taxonomy" id="6130"/>
    <lineage>
        <taxon>Eukaryota</taxon>
        <taxon>Metazoa</taxon>
        <taxon>Cnidaria</taxon>
        <taxon>Anthozoa</taxon>
        <taxon>Hexacorallia</taxon>
        <taxon>Scleractinia</taxon>
        <taxon>Astrocoeniina</taxon>
        <taxon>Acroporidae</taxon>
        <taxon>Acropora</taxon>
    </lineage>
</organism>
<protein>
    <submittedName>
        <fullName evidence="3">Uncharacterized protein</fullName>
    </submittedName>
</protein>
<feature type="compositionally biased region" description="Acidic residues" evidence="1">
    <location>
        <begin position="105"/>
        <end position="120"/>
    </location>
</feature>
<keyword evidence="2" id="KW-0732">Signal</keyword>